<feature type="compositionally biased region" description="Basic and acidic residues" evidence="1">
    <location>
        <begin position="182"/>
        <end position="196"/>
    </location>
</feature>
<dbReference type="AlphaFoldDB" id="A0A419PKR0"/>
<reference evidence="2 3" key="1">
    <citation type="journal article" date="2018" name="Biotechnol. Adv.">
        <title>Improved genomic resources and new bioinformatic workflow for the carcinogenic parasite Clonorchis sinensis: Biotechnological implications.</title>
        <authorList>
            <person name="Wang D."/>
            <person name="Korhonen P.K."/>
            <person name="Gasser R.B."/>
            <person name="Young N.D."/>
        </authorList>
    </citation>
    <scope>NUCLEOTIDE SEQUENCE [LARGE SCALE GENOMIC DNA]</scope>
    <source>
        <strain evidence="2">Cs-k2</strain>
    </source>
</reference>
<accession>A0A419PKR0</accession>
<protein>
    <submittedName>
        <fullName evidence="2">Uncharacterized protein</fullName>
    </submittedName>
</protein>
<name>A0A419PKR0_CLOSI</name>
<evidence type="ECO:0000313" key="3">
    <source>
        <dbReference type="Proteomes" id="UP000286415"/>
    </source>
</evidence>
<feature type="compositionally biased region" description="Basic and acidic residues" evidence="1">
    <location>
        <begin position="39"/>
        <end position="48"/>
    </location>
</feature>
<reference evidence="2 3" key="2">
    <citation type="journal article" date="2021" name="Genomics">
        <title>High-quality reference genome for Clonorchis sinensis.</title>
        <authorList>
            <person name="Young N.D."/>
            <person name="Stroehlein A.J."/>
            <person name="Kinkar L."/>
            <person name="Wang T."/>
            <person name="Sohn W.M."/>
            <person name="Chang B.C.H."/>
            <person name="Kaur P."/>
            <person name="Weisz D."/>
            <person name="Dudchenko O."/>
            <person name="Aiden E.L."/>
            <person name="Korhonen P.K."/>
            <person name="Gasser R.B."/>
        </authorList>
    </citation>
    <scope>NUCLEOTIDE SEQUENCE [LARGE SCALE GENOMIC DNA]</scope>
    <source>
        <strain evidence="2">Cs-k2</strain>
    </source>
</reference>
<comment type="caution">
    <text evidence="2">The sequence shown here is derived from an EMBL/GenBank/DDBJ whole genome shotgun (WGS) entry which is preliminary data.</text>
</comment>
<feature type="region of interest" description="Disordered" evidence="1">
    <location>
        <begin position="258"/>
        <end position="290"/>
    </location>
</feature>
<dbReference type="Proteomes" id="UP000286415">
    <property type="component" value="Unassembled WGS sequence"/>
</dbReference>
<dbReference type="InParanoid" id="A0A419PKR0"/>
<dbReference type="EMBL" id="NIRI02000076">
    <property type="protein sequence ID" value="KAG5442396.1"/>
    <property type="molecule type" value="Genomic_DNA"/>
</dbReference>
<sequence>MSVYLNEALSGNGAEGDSLQPTSELLPPSPPSQRNFHLSPDDKNDNEKLAGGFRMGQNAVDHKSDEQTVAENSSTAHDRFRPSWSSSGRRSLRVSVNLMFYLNPNWTVFREIHQFANQFGFAKIYLPSDNCRSIPYIFERKAYLPTCLPAMPPEGSTKVEVLPSCPSPERSSRDAGVGFEPRIFRSEGDKSSDKPRQPLTGLRESGQMLYMKLSEVVQKINMKVKDCVGKWLAKDNLGEKLAEVLEIRKTITQRKYEGWDTAKLPKPRQGKSSGTSRVRTTELPVSKFVL</sequence>
<keyword evidence="3" id="KW-1185">Reference proteome</keyword>
<organism evidence="2 3">
    <name type="scientific">Clonorchis sinensis</name>
    <name type="common">Chinese liver fluke</name>
    <dbReference type="NCBI Taxonomy" id="79923"/>
    <lineage>
        <taxon>Eukaryota</taxon>
        <taxon>Metazoa</taxon>
        <taxon>Spiralia</taxon>
        <taxon>Lophotrochozoa</taxon>
        <taxon>Platyhelminthes</taxon>
        <taxon>Trematoda</taxon>
        <taxon>Digenea</taxon>
        <taxon>Opisthorchiida</taxon>
        <taxon>Opisthorchiata</taxon>
        <taxon>Opisthorchiidae</taxon>
        <taxon>Clonorchis</taxon>
    </lineage>
</organism>
<evidence type="ECO:0000313" key="2">
    <source>
        <dbReference type="EMBL" id="KAG5442396.1"/>
    </source>
</evidence>
<feature type="region of interest" description="Disordered" evidence="1">
    <location>
        <begin position="159"/>
        <end position="201"/>
    </location>
</feature>
<evidence type="ECO:0000256" key="1">
    <source>
        <dbReference type="SAM" id="MobiDB-lite"/>
    </source>
</evidence>
<proteinExistence type="predicted"/>
<feature type="region of interest" description="Disordered" evidence="1">
    <location>
        <begin position="1"/>
        <end position="87"/>
    </location>
</feature>
<gene>
    <name evidence="2" type="ORF">CSKR_103633</name>
</gene>